<sequence length="118" mass="13112">MPHIVLEKAKSVRECYDAIDVMVEKIDGGILKITDKYINEKETSALLESVTVDKGKSQSFFIQLSSKGDAVTVRLLPLTDPEKTNGVKKLMGIVAKKIKDVKPEISYGKTNLQDFIVE</sequence>
<reference evidence="1" key="1">
    <citation type="submission" date="2020-01" db="EMBL/GenBank/DDBJ databases">
        <authorList>
            <person name="Meier V. D."/>
            <person name="Meier V D."/>
        </authorList>
    </citation>
    <scope>NUCLEOTIDE SEQUENCE</scope>
    <source>
        <strain evidence="1">HLG_WM_MAG_02</strain>
    </source>
</reference>
<accession>A0A6S6SFY8</accession>
<organism evidence="1">
    <name type="scientific">uncultured Sulfurovum sp</name>
    <dbReference type="NCBI Taxonomy" id="269237"/>
    <lineage>
        <taxon>Bacteria</taxon>
        <taxon>Pseudomonadati</taxon>
        <taxon>Campylobacterota</taxon>
        <taxon>Epsilonproteobacteria</taxon>
        <taxon>Campylobacterales</taxon>
        <taxon>Sulfurovaceae</taxon>
        <taxon>Sulfurovum</taxon>
        <taxon>environmental samples</taxon>
    </lineage>
</organism>
<proteinExistence type="predicted"/>
<dbReference type="AlphaFoldDB" id="A0A6S6SFY8"/>
<dbReference type="EMBL" id="CACVAZ010000023">
    <property type="protein sequence ID" value="CAA6805098.1"/>
    <property type="molecule type" value="Genomic_DNA"/>
</dbReference>
<gene>
    <name evidence="1" type="ORF">HELGO_WM11421</name>
</gene>
<protein>
    <submittedName>
        <fullName evidence="1">Uncharacterized protein</fullName>
    </submittedName>
</protein>
<name>A0A6S6SFY8_9BACT</name>
<evidence type="ECO:0000313" key="1">
    <source>
        <dbReference type="EMBL" id="CAA6805098.1"/>
    </source>
</evidence>